<proteinExistence type="predicted"/>
<keyword evidence="1" id="KW-0175">Coiled coil</keyword>
<evidence type="ECO:0000259" key="3">
    <source>
        <dbReference type="PROSITE" id="PS51688"/>
    </source>
</evidence>
<name>A0A5M8FVL4_9GAMM</name>
<feature type="domain" description="Peptidase S74" evidence="3">
    <location>
        <begin position="131"/>
        <end position="232"/>
    </location>
</feature>
<protein>
    <submittedName>
        <fullName evidence="4">Tail fiber domain-containing protein</fullName>
    </submittedName>
</protein>
<dbReference type="EMBL" id="VWXX01000001">
    <property type="protein sequence ID" value="KAA6187864.1"/>
    <property type="molecule type" value="Genomic_DNA"/>
</dbReference>
<comment type="caution">
    <text evidence="4">The sequence shown here is derived from an EMBL/GenBank/DDBJ whole genome shotgun (WGS) entry which is preliminary data.</text>
</comment>
<evidence type="ECO:0000256" key="2">
    <source>
        <dbReference type="SAM" id="SignalP"/>
    </source>
</evidence>
<accession>A0A5M8FVL4</accession>
<feature type="signal peptide" evidence="2">
    <location>
        <begin position="1"/>
        <end position="28"/>
    </location>
</feature>
<feature type="chain" id="PRO_5024326713" evidence="2">
    <location>
        <begin position="29"/>
        <end position="237"/>
    </location>
</feature>
<gene>
    <name evidence="4" type="ORF">F2Q65_01095</name>
</gene>
<evidence type="ECO:0000313" key="5">
    <source>
        <dbReference type="Proteomes" id="UP000322981"/>
    </source>
</evidence>
<organism evidence="4 5">
    <name type="scientific">Thiohalocapsa marina</name>
    <dbReference type="NCBI Taxonomy" id="424902"/>
    <lineage>
        <taxon>Bacteria</taxon>
        <taxon>Pseudomonadati</taxon>
        <taxon>Pseudomonadota</taxon>
        <taxon>Gammaproteobacteria</taxon>
        <taxon>Chromatiales</taxon>
        <taxon>Chromatiaceae</taxon>
        <taxon>Thiohalocapsa</taxon>
    </lineage>
</organism>
<dbReference type="PROSITE" id="PS51688">
    <property type="entry name" value="ICA"/>
    <property type="match status" value="1"/>
</dbReference>
<keyword evidence="5" id="KW-1185">Reference proteome</keyword>
<dbReference type="Proteomes" id="UP000322981">
    <property type="component" value="Unassembled WGS sequence"/>
</dbReference>
<dbReference type="InterPro" id="IPR030392">
    <property type="entry name" value="S74_ICA"/>
</dbReference>
<dbReference type="OrthoDB" id="6892488at2"/>
<dbReference type="AlphaFoldDB" id="A0A5M8FVL4"/>
<reference evidence="4 5" key="1">
    <citation type="submission" date="2019-09" db="EMBL/GenBank/DDBJ databases">
        <title>Whole-genome sequence of the purple sulfur bacterium Thiohalocapsa marina DSM 19078.</title>
        <authorList>
            <person name="Kyndt J.A."/>
            <person name="Meyer T.E."/>
        </authorList>
    </citation>
    <scope>NUCLEOTIDE SEQUENCE [LARGE SCALE GENOMIC DNA]</scope>
    <source>
        <strain evidence="4 5">DSM 19078</strain>
    </source>
</reference>
<feature type="coiled-coil region" evidence="1">
    <location>
        <begin position="204"/>
        <end position="231"/>
    </location>
</feature>
<evidence type="ECO:0000313" key="4">
    <source>
        <dbReference type="EMBL" id="KAA6187864.1"/>
    </source>
</evidence>
<dbReference type="Pfam" id="PF13884">
    <property type="entry name" value="Peptidase_S74"/>
    <property type="match status" value="1"/>
</dbReference>
<dbReference type="RefSeq" id="WP_150089526.1">
    <property type="nucleotide sequence ID" value="NZ_VWXX01000001.1"/>
</dbReference>
<evidence type="ECO:0000256" key="1">
    <source>
        <dbReference type="SAM" id="Coils"/>
    </source>
</evidence>
<keyword evidence="2" id="KW-0732">Signal</keyword>
<sequence length="237" mass="25714">MLSLEKKSVVMVSCAFTLSASMSVSVCAQDALYINEQGSVGIGTDAPIEQLHIVGGADGVLKMRLEQSDTNAWAYSLVATNGPGTKFNLFRVSKQGSGGPEIEVSERYDAGGVPTLEVFGSVRATNIMFSSSRELKTDFQPLDTHEILQKVAALPIMQWRFKSAPPDQVHMGPMAEDFADTFQLDGPNHSISVADSTGITLAAIQGLVQELAKRDQRIEHLQQQIDALTTRLDEVHH</sequence>